<evidence type="ECO:0000313" key="9">
    <source>
        <dbReference type="Proteomes" id="UP001164746"/>
    </source>
</evidence>
<gene>
    <name evidence="8" type="ORF">MAR_025373</name>
</gene>
<sequence length="269" mass="30116">MGFDSDAKKSHVRYLVLLPNSYSSHSGGSSYRDKSATVTSWKHEGEEFLFCSKKAVLDGSKAIRGGIPIQTLDPGSWVPSMGLPESRSGNRPPTPGMVKMGLSVWTSPWKMMIRQDKCGTRRGEEFDFTTLLHTYVRVEDIMTTTITGLQNCTYTDKVHVGEHVEEREAVVIDENYDRIYQAVDGAVNVNQDMQTLGTLRIERDNLPDVVVWNPWQEKAAAMSDLVPMEYLEMVCVEAGAVTSRVVLPPAQQRTFSQKLIICRGQQVIL</sequence>
<evidence type="ECO:0000256" key="3">
    <source>
        <dbReference type="ARBA" id="ARBA00004947"/>
    </source>
</evidence>
<dbReference type="PANTHER" id="PTHR11122">
    <property type="entry name" value="APOSPORY-ASSOCIATED PROTEIN C-RELATED"/>
    <property type="match status" value="1"/>
</dbReference>
<keyword evidence="5 7" id="KW-0413">Isomerase</keyword>
<comment type="catalytic activity">
    <reaction evidence="1">
        <text>alpha-D-glucose 6-phosphate = beta-D-glucose 6-phosphate</text>
        <dbReference type="Rhea" id="RHEA:16249"/>
        <dbReference type="ChEBI" id="CHEBI:58225"/>
        <dbReference type="ChEBI" id="CHEBI:58247"/>
        <dbReference type="EC" id="5.1.3.15"/>
    </reaction>
</comment>
<name>A0ABY7E1G3_MYAAR</name>
<dbReference type="InterPro" id="IPR025532">
    <property type="entry name" value="G6P_1-epimerase"/>
</dbReference>
<comment type="similarity">
    <text evidence="4 7">Belongs to the glucose-6-phosphate 1-epimerase family.</text>
</comment>
<comment type="pathway">
    <text evidence="3">Carbohydrate metabolism; galactose metabolism.</text>
</comment>
<dbReference type="Pfam" id="PF01263">
    <property type="entry name" value="Aldose_epim"/>
    <property type="match status" value="1"/>
</dbReference>
<comment type="catalytic activity">
    <reaction evidence="2">
        <text>alpha-D-galactose = beta-D-galactose</text>
        <dbReference type="Rhea" id="RHEA:28675"/>
        <dbReference type="ChEBI" id="CHEBI:27667"/>
        <dbReference type="ChEBI" id="CHEBI:28061"/>
        <dbReference type="EC" id="5.1.3.3"/>
    </reaction>
    <physiologicalReaction direction="right-to-left" evidence="2">
        <dbReference type="Rhea" id="RHEA:28677"/>
    </physiologicalReaction>
</comment>
<evidence type="ECO:0000256" key="4">
    <source>
        <dbReference type="ARBA" id="ARBA00005866"/>
    </source>
</evidence>
<keyword evidence="9" id="KW-1185">Reference proteome</keyword>
<comment type="function">
    <text evidence="6">Mutarotase that catalyzes the interconversion of beta-D-galactose and alpha-D-galactose during galactose metabolism. Beta-D-galactose is metabolized in the liver into glucose 1-phosphate, the primary metabolic fuel, by the action of four enzymes that constitute the Leloir pathway: GALM, GALK1 (galactokinase), GALT (galactose-1-phosphate uridylyltransferase) and GALE (UDP-galactose-4'-epimerase). Involved in the maintenance of the equilibrium between the beta- and alpha-anomers of galactose, therefore ensuring a sufficient supply of the alpha-anomer for GALK1. Also active on D-glucose although shows a preference for galactose over glucose.</text>
</comment>
<dbReference type="PANTHER" id="PTHR11122:SF13">
    <property type="entry name" value="GLUCOSE-6-PHOSPHATE 1-EPIMERASE"/>
    <property type="match status" value="1"/>
</dbReference>
<dbReference type="InterPro" id="IPR008183">
    <property type="entry name" value="Aldose_1/G6P_1-epimerase"/>
</dbReference>
<dbReference type="PIRSF" id="PIRSF016020">
    <property type="entry name" value="PHexose_mutarotase"/>
    <property type="match status" value="1"/>
</dbReference>
<dbReference type="Proteomes" id="UP001164746">
    <property type="component" value="Chromosome 3"/>
</dbReference>
<dbReference type="Gene3D" id="2.70.98.10">
    <property type="match status" value="2"/>
</dbReference>
<dbReference type="EMBL" id="CP111014">
    <property type="protein sequence ID" value="WAR01001.1"/>
    <property type="molecule type" value="Genomic_DNA"/>
</dbReference>
<protein>
    <recommendedName>
        <fullName evidence="7">glucose-6-phosphate 1-epimerase</fullName>
        <ecNumber evidence="7">5.1.3.15</ecNumber>
    </recommendedName>
</protein>
<proteinExistence type="inferred from homology"/>
<evidence type="ECO:0000256" key="2">
    <source>
        <dbReference type="ARBA" id="ARBA00001712"/>
    </source>
</evidence>
<dbReference type="SUPFAM" id="SSF74650">
    <property type="entry name" value="Galactose mutarotase-like"/>
    <property type="match status" value="1"/>
</dbReference>
<reference evidence="8" key="1">
    <citation type="submission" date="2022-11" db="EMBL/GenBank/DDBJ databases">
        <title>Centuries of genome instability and evolution in soft-shell clam transmissible cancer (bioRxiv).</title>
        <authorList>
            <person name="Hart S.F.M."/>
            <person name="Yonemitsu M.A."/>
            <person name="Giersch R.M."/>
            <person name="Beal B.F."/>
            <person name="Arriagada G."/>
            <person name="Davis B.W."/>
            <person name="Ostrander E.A."/>
            <person name="Goff S.P."/>
            <person name="Metzger M.J."/>
        </authorList>
    </citation>
    <scope>NUCLEOTIDE SEQUENCE</scope>
    <source>
        <strain evidence="8">MELC-2E11</strain>
        <tissue evidence="8">Siphon/mantle</tissue>
    </source>
</reference>
<evidence type="ECO:0000256" key="6">
    <source>
        <dbReference type="ARBA" id="ARBA00045743"/>
    </source>
</evidence>
<dbReference type="InterPro" id="IPR014718">
    <property type="entry name" value="GH-type_carb-bd"/>
</dbReference>
<evidence type="ECO:0000313" key="8">
    <source>
        <dbReference type="EMBL" id="WAR01001.1"/>
    </source>
</evidence>
<organism evidence="8 9">
    <name type="scientific">Mya arenaria</name>
    <name type="common">Soft-shell clam</name>
    <dbReference type="NCBI Taxonomy" id="6604"/>
    <lineage>
        <taxon>Eukaryota</taxon>
        <taxon>Metazoa</taxon>
        <taxon>Spiralia</taxon>
        <taxon>Lophotrochozoa</taxon>
        <taxon>Mollusca</taxon>
        <taxon>Bivalvia</taxon>
        <taxon>Autobranchia</taxon>
        <taxon>Heteroconchia</taxon>
        <taxon>Euheterodonta</taxon>
        <taxon>Imparidentia</taxon>
        <taxon>Neoheterodontei</taxon>
        <taxon>Myida</taxon>
        <taxon>Myoidea</taxon>
        <taxon>Myidae</taxon>
        <taxon>Mya</taxon>
    </lineage>
</organism>
<evidence type="ECO:0000256" key="7">
    <source>
        <dbReference type="PIRNR" id="PIRNR016020"/>
    </source>
</evidence>
<evidence type="ECO:0000256" key="5">
    <source>
        <dbReference type="ARBA" id="ARBA00023235"/>
    </source>
</evidence>
<accession>A0ABY7E1G3</accession>
<dbReference type="InterPro" id="IPR011013">
    <property type="entry name" value="Gal_mutarotase_sf_dom"/>
</dbReference>
<evidence type="ECO:0000256" key="1">
    <source>
        <dbReference type="ARBA" id="ARBA00001096"/>
    </source>
</evidence>
<dbReference type="EC" id="5.1.3.15" evidence="7"/>